<evidence type="ECO:0000256" key="7">
    <source>
        <dbReference type="ARBA" id="ARBA00022989"/>
    </source>
</evidence>
<evidence type="ECO:0000256" key="3">
    <source>
        <dbReference type="ARBA" id="ARBA00022475"/>
    </source>
</evidence>
<protein>
    <submittedName>
        <fullName evidence="11">PTS sugar transporter subunit IIC</fullName>
    </submittedName>
</protein>
<evidence type="ECO:0000256" key="2">
    <source>
        <dbReference type="ARBA" id="ARBA00022448"/>
    </source>
</evidence>
<evidence type="ECO:0000256" key="9">
    <source>
        <dbReference type="SAM" id="MobiDB-lite"/>
    </source>
</evidence>
<feature type="region of interest" description="Disordered" evidence="9">
    <location>
        <begin position="243"/>
        <end position="273"/>
    </location>
</feature>
<evidence type="ECO:0000256" key="6">
    <source>
        <dbReference type="ARBA" id="ARBA00022692"/>
    </source>
</evidence>
<feature type="transmembrane region" description="Helical" evidence="10">
    <location>
        <begin position="178"/>
        <end position="198"/>
    </location>
</feature>
<evidence type="ECO:0000313" key="11">
    <source>
        <dbReference type="EMBL" id="MQS76918.1"/>
    </source>
</evidence>
<evidence type="ECO:0000256" key="10">
    <source>
        <dbReference type="SAM" id="Phobius"/>
    </source>
</evidence>
<keyword evidence="3" id="KW-1003">Cell membrane</keyword>
<keyword evidence="6 10" id="KW-0812">Transmembrane</keyword>
<dbReference type="GO" id="GO:0005886">
    <property type="term" value="C:plasma membrane"/>
    <property type="evidence" value="ECO:0007669"/>
    <property type="project" value="UniProtKB-SubCell"/>
</dbReference>
<comment type="caution">
    <text evidence="11">The sequence shown here is derived from an EMBL/GenBank/DDBJ whole genome shotgun (WGS) entry which is preliminary data.</text>
</comment>
<dbReference type="AlphaFoldDB" id="A0A5P0ZRR4"/>
<dbReference type="PANTHER" id="PTHR32502:SF8">
    <property type="entry name" value="N-ACETYLGALACTOSAMINE PERMEASE IIC COMPONENT 1"/>
    <property type="match status" value="1"/>
</dbReference>
<evidence type="ECO:0000256" key="8">
    <source>
        <dbReference type="ARBA" id="ARBA00023136"/>
    </source>
</evidence>
<dbReference type="Proteomes" id="UP000414364">
    <property type="component" value="Unassembled WGS sequence"/>
</dbReference>
<keyword evidence="4 11" id="KW-0762">Sugar transport</keyword>
<dbReference type="GO" id="GO:0009401">
    <property type="term" value="P:phosphoenolpyruvate-dependent sugar phosphotransferase system"/>
    <property type="evidence" value="ECO:0007669"/>
    <property type="project" value="UniProtKB-KW"/>
</dbReference>
<dbReference type="InterPro" id="IPR004700">
    <property type="entry name" value="PTS_IIC_man"/>
</dbReference>
<sequence length="273" mass="28865">MFGTAILLSLITVIATVDYNGPLFLLHRPLITGAMAGLVMGNFTQGLIIGATLELMWLGVTGIGGYTPPDTITGAIVGTAFGIMSGKGATAGVAIAVPIAVITQQLDVLAKTEDIYFLNKAQKDAEVGEINHIGLYHYLSLATIVIFKVVPVFLAVMLGGKYVAALFDKIPNVIMNGLSVAGGILPAIGFAMLLNMMLKKGMWVFLLIGFVCSAFGNMPTVGIAVVGVIVAYFYDMIKSKNEPAAETAEGGEETQDTEQDSDKSDDDEEDYDL</sequence>
<organism evidence="11 12">
    <name type="scientific">Companilactobacillus halodurans</name>
    <dbReference type="NCBI Taxonomy" id="2584183"/>
    <lineage>
        <taxon>Bacteria</taxon>
        <taxon>Bacillati</taxon>
        <taxon>Bacillota</taxon>
        <taxon>Bacilli</taxon>
        <taxon>Lactobacillales</taxon>
        <taxon>Lactobacillaceae</taxon>
        <taxon>Companilactobacillus</taxon>
    </lineage>
</organism>
<keyword evidence="2" id="KW-0813">Transport</keyword>
<evidence type="ECO:0000256" key="4">
    <source>
        <dbReference type="ARBA" id="ARBA00022597"/>
    </source>
</evidence>
<keyword evidence="8 10" id="KW-0472">Membrane</keyword>
<evidence type="ECO:0000256" key="5">
    <source>
        <dbReference type="ARBA" id="ARBA00022683"/>
    </source>
</evidence>
<feature type="compositionally biased region" description="Acidic residues" evidence="9">
    <location>
        <begin position="249"/>
        <end position="273"/>
    </location>
</feature>
<dbReference type="PANTHER" id="PTHR32502">
    <property type="entry name" value="N-ACETYLGALACTOSAMINE PERMEASE II COMPONENT-RELATED"/>
    <property type="match status" value="1"/>
</dbReference>
<dbReference type="PROSITE" id="PS51106">
    <property type="entry name" value="PTS_EIIC_TYPE_4"/>
    <property type="match status" value="1"/>
</dbReference>
<proteinExistence type="predicted"/>
<feature type="transmembrane region" description="Helical" evidence="10">
    <location>
        <begin position="31"/>
        <end position="53"/>
    </location>
</feature>
<feature type="transmembrane region" description="Helical" evidence="10">
    <location>
        <begin position="205"/>
        <end position="234"/>
    </location>
</feature>
<evidence type="ECO:0000256" key="1">
    <source>
        <dbReference type="ARBA" id="ARBA00004651"/>
    </source>
</evidence>
<dbReference type="EMBL" id="VDFP01000031">
    <property type="protein sequence ID" value="MQS76918.1"/>
    <property type="molecule type" value="Genomic_DNA"/>
</dbReference>
<name>A0A5P0ZRR4_9LACO</name>
<gene>
    <name evidence="11" type="ORF">FHL06_11255</name>
</gene>
<accession>A0A5P0ZRR4</accession>
<dbReference type="Pfam" id="PF03609">
    <property type="entry name" value="EII-Sor"/>
    <property type="match status" value="1"/>
</dbReference>
<comment type="subcellular location">
    <subcellularLocation>
        <location evidence="1">Cell membrane</location>
        <topology evidence="1">Multi-pass membrane protein</topology>
    </subcellularLocation>
</comment>
<feature type="transmembrane region" description="Helical" evidence="10">
    <location>
        <begin position="138"/>
        <end position="158"/>
    </location>
</feature>
<keyword evidence="7 10" id="KW-1133">Transmembrane helix</keyword>
<dbReference type="InterPro" id="IPR050303">
    <property type="entry name" value="GatZ_KbaZ_carbometab"/>
</dbReference>
<reference evidence="11 12" key="1">
    <citation type="journal article" date="2019" name="Syst. Appl. Microbiol.">
        <title>Polyphasic characterization of two novel Lactobacillus spp. isolated from blown salami packages: Description of Lactobacillus halodurans sp. nov. and Lactobacillus salsicarnum sp. nov.</title>
        <authorList>
            <person name="Schuster J.A."/>
            <person name="Klingl A."/>
            <person name="Vogel R.F."/>
            <person name="Ehrmann M.A."/>
        </authorList>
    </citation>
    <scope>NUCLEOTIDE SEQUENCE [LARGE SCALE GENOMIC DNA]</scope>
    <source>
        <strain evidence="11 12">TMW 1.2172</strain>
    </source>
</reference>
<evidence type="ECO:0000313" key="12">
    <source>
        <dbReference type="Proteomes" id="UP000414364"/>
    </source>
</evidence>
<keyword evidence="5" id="KW-0598">Phosphotransferase system</keyword>